<dbReference type="OrthoDB" id="530017at2"/>
<dbReference type="Proteomes" id="UP000248856">
    <property type="component" value="Unassembled WGS sequence"/>
</dbReference>
<evidence type="ECO:0000313" key="2">
    <source>
        <dbReference type="Proteomes" id="UP000248856"/>
    </source>
</evidence>
<comment type="caution">
    <text evidence="1">The sequence shown here is derived from an EMBL/GenBank/DDBJ whole genome shotgun (WGS) entry which is preliminary data.</text>
</comment>
<protein>
    <recommendedName>
        <fullName evidence="3">Piwi domain-containing protein</fullName>
    </recommendedName>
</protein>
<dbReference type="GO" id="GO:0003676">
    <property type="term" value="F:nucleic acid binding"/>
    <property type="evidence" value="ECO:0007669"/>
    <property type="project" value="InterPro"/>
</dbReference>
<sequence length="484" mass="53661">MSTEKPLLISLPAFTLLEEPELAFASGNPKARHRHPLLGLSRFGAFDQASYRHYSRDLRVAYVGPRSGAVLVRDMRESLRGPQRNTDNNSYAQAYPGFETLFGVDLLSADKQAHVVWPEELYELGQGETVSERVRAALHHALRRLEAARAEFDVALVYFPDRWLAHLRTKEFDAHDELKALGAQLGIPTQVINDKSLKFGNLGARAWRLSVALYAKAGGTPWKLAPIEGIPEDTAYIGLAYAIRRSSDEAHYVTCCSQVFDMEGGGMQFIAFEANDAIADEAEARRNPFLSQADMRAVLTRSVRLYLEGHAGRVPRRLVIHKTTAFTESELKGVQDATQSIPEVECIEIGSSSAWRGIWMVEAPGKQPSIQPARFPVPRGTLVMTSGNAALLWLAGNAPSAVGGRDYFQGGKSIPKPIVLRRHMGRGPFELLASEAMALAKMDWNNDALYDPLPVTIMYSQRLSRTISNVPSLPAHSYPYRLFM</sequence>
<reference evidence="1 2" key="1">
    <citation type="submission" date="2018-06" db="EMBL/GenBank/DDBJ databases">
        <title>Genomic Encyclopedia of Archaeal and Bacterial Type Strains, Phase II (KMG-II): from individual species to whole genera.</title>
        <authorList>
            <person name="Goeker M."/>
        </authorList>
    </citation>
    <scope>NUCLEOTIDE SEQUENCE [LARGE SCALE GENOMIC DNA]</scope>
    <source>
        <strain evidence="1 2">CFPB 3232</strain>
    </source>
</reference>
<dbReference type="Gene3D" id="3.30.420.10">
    <property type="entry name" value="Ribonuclease H-like superfamily/Ribonuclease H"/>
    <property type="match status" value="1"/>
</dbReference>
<evidence type="ECO:0000313" key="1">
    <source>
        <dbReference type="EMBL" id="RAR81013.1"/>
    </source>
</evidence>
<accession>A0A328Z6D0</accession>
<dbReference type="InterPro" id="IPR012337">
    <property type="entry name" value="RNaseH-like_sf"/>
</dbReference>
<dbReference type="Gene3D" id="3.40.50.2300">
    <property type="match status" value="1"/>
</dbReference>
<dbReference type="EMBL" id="QLTA01000021">
    <property type="protein sequence ID" value="RAR81013.1"/>
    <property type="molecule type" value="Genomic_DNA"/>
</dbReference>
<evidence type="ECO:0008006" key="3">
    <source>
        <dbReference type="Google" id="ProtNLM"/>
    </source>
</evidence>
<organism evidence="1 2">
    <name type="scientific">Paracidovorax anthurii</name>
    <dbReference type="NCBI Taxonomy" id="78229"/>
    <lineage>
        <taxon>Bacteria</taxon>
        <taxon>Pseudomonadati</taxon>
        <taxon>Pseudomonadota</taxon>
        <taxon>Betaproteobacteria</taxon>
        <taxon>Burkholderiales</taxon>
        <taxon>Comamonadaceae</taxon>
        <taxon>Paracidovorax</taxon>
    </lineage>
</organism>
<name>A0A328Z6D0_9BURK</name>
<proteinExistence type="predicted"/>
<dbReference type="RefSeq" id="WP_111877524.1">
    <property type="nucleotide sequence ID" value="NZ_CBCSGC010000014.1"/>
</dbReference>
<gene>
    <name evidence="1" type="ORF">AX018_102129</name>
</gene>
<keyword evidence="2" id="KW-1185">Reference proteome</keyword>
<dbReference type="InterPro" id="IPR036397">
    <property type="entry name" value="RNaseH_sf"/>
</dbReference>
<dbReference type="SUPFAM" id="SSF53098">
    <property type="entry name" value="Ribonuclease H-like"/>
    <property type="match status" value="1"/>
</dbReference>
<dbReference type="AlphaFoldDB" id="A0A328Z6D0"/>
<dbReference type="CDD" id="cd04659">
    <property type="entry name" value="Piwi_piwi-like_ProArk"/>
    <property type="match status" value="1"/>
</dbReference>